<dbReference type="AlphaFoldDB" id="A0A284QR51"/>
<dbReference type="STRING" id="47428.A0A284QR51"/>
<evidence type="ECO:0000313" key="1">
    <source>
        <dbReference type="EMBL" id="SJK98938.1"/>
    </source>
</evidence>
<proteinExistence type="predicted"/>
<dbReference type="EMBL" id="FUEG01000001">
    <property type="protein sequence ID" value="SJK98938.1"/>
    <property type="molecule type" value="Genomic_DNA"/>
</dbReference>
<gene>
    <name evidence="1" type="ORF">ARMOST_02216</name>
</gene>
<dbReference type="Proteomes" id="UP000219338">
    <property type="component" value="Unassembled WGS sequence"/>
</dbReference>
<evidence type="ECO:0000313" key="2">
    <source>
        <dbReference type="Proteomes" id="UP000219338"/>
    </source>
</evidence>
<dbReference type="OrthoDB" id="2982173at2759"/>
<keyword evidence="2" id="KW-1185">Reference proteome</keyword>
<organism evidence="1 2">
    <name type="scientific">Armillaria ostoyae</name>
    <name type="common">Armillaria root rot fungus</name>
    <dbReference type="NCBI Taxonomy" id="47428"/>
    <lineage>
        <taxon>Eukaryota</taxon>
        <taxon>Fungi</taxon>
        <taxon>Dikarya</taxon>
        <taxon>Basidiomycota</taxon>
        <taxon>Agaricomycotina</taxon>
        <taxon>Agaricomycetes</taxon>
        <taxon>Agaricomycetidae</taxon>
        <taxon>Agaricales</taxon>
        <taxon>Marasmiineae</taxon>
        <taxon>Physalacriaceae</taxon>
        <taxon>Armillaria</taxon>
    </lineage>
</organism>
<reference evidence="2" key="1">
    <citation type="journal article" date="2017" name="Nat. Ecol. Evol.">
        <title>Genome expansion and lineage-specific genetic innovations in the forest pathogenic fungi Armillaria.</title>
        <authorList>
            <person name="Sipos G."/>
            <person name="Prasanna A.N."/>
            <person name="Walter M.C."/>
            <person name="O'Connor E."/>
            <person name="Balint B."/>
            <person name="Krizsan K."/>
            <person name="Kiss B."/>
            <person name="Hess J."/>
            <person name="Varga T."/>
            <person name="Slot J."/>
            <person name="Riley R."/>
            <person name="Boka B."/>
            <person name="Rigling D."/>
            <person name="Barry K."/>
            <person name="Lee J."/>
            <person name="Mihaltcheva S."/>
            <person name="LaButti K."/>
            <person name="Lipzen A."/>
            <person name="Waldron R."/>
            <person name="Moloney N.M."/>
            <person name="Sperisen C."/>
            <person name="Kredics L."/>
            <person name="Vagvoelgyi C."/>
            <person name="Patrignani A."/>
            <person name="Fitzpatrick D."/>
            <person name="Nagy I."/>
            <person name="Doyle S."/>
            <person name="Anderson J.B."/>
            <person name="Grigoriev I.V."/>
            <person name="Gueldener U."/>
            <person name="Muensterkoetter M."/>
            <person name="Nagy L.G."/>
        </authorList>
    </citation>
    <scope>NUCLEOTIDE SEQUENCE [LARGE SCALE GENOMIC DNA]</scope>
    <source>
        <strain evidence="2">C18/9</strain>
    </source>
</reference>
<sequence>MFTSQECFCFGPVSVGKPSSASQKIHASFTIFIQGVAPHTLPLRVDGSLTVYDVLNIVEKHVAQARCMLAAPFNCYLAGRWRPLLAEETLDSLNVHDLSHFYVRYVLPGGTDAFDVTLSPDLNPDHCQYMCCTKHSATGEPYKFKPNEEKFHVQACLTVAGPATLHRLLTQTLMLTTCGACAALAAWKNATSQHRELSKSVDQQASSSMANLSPTVASVLRAELQKVLKAKNKAEAAANILLKLFQQNLTSSGNVLTVPNIATINRSIKNAKAKGARPEARLPVAISSRLKKDSLKTGYSMAHIRHKSETQKYQRLALEGQSGELARVFIQVKRENGTKKGLSFWNIQRGVKFPAATSRSDVADLVIESLLVVIHDHPNVQGFSFVAGDFFLVDSGWSPILDGDPDEPTELFYKGLATSSKKKGIAGLKFIQPADEAGGRHP</sequence>
<protein>
    <submittedName>
        <fullName evidence="1">Uncharacterized protein</fullName>
    </submittedName>
</protein>
<name>A0A284QR51_ARMOS</name>
<accession>A0A284QR51</accession>